<evidence type="ECO:0000259" key="2">
    <source>
        <dbReference type="Pfam" id="PF14587"/>
    </source>
</evidence>
<feature type="domain" description="Endo-beta-1,6-galactanase-like" evidence="2">
    <location>
        <begin position="53"/>
        <end position="305"/>
    </location>
</feature>
<gene>
    <name evidence="3" type="ORF">GTP91_05340</name>
</gene>
<dbReference type="RefSeq" id="WP_161095833.1">
    <property type="nucleotide sequence ID" value="NZ_WWCW01000010.1"/>
</dbReference>
<accession>A0A845FVT2</accession>
<dbReference type="Pfam" id="PF14587">
    <property type="entry name" value="Glyco_hydr_30_2"/>
    <property type="match status" value="1"/>
</dbReference>
<dbReference type="SUPFAM" id="SSF51445">
    <property type="entry name" value="(Trans)glycosidases"/>
    <property type="match status" value="1"/>
</dbReference>
<sequence length="509" mass="56990">MKSRSLSLPCMVFMGLCLLRSGAHAENKDEKPVNVSAVVNVDWRHPGLPFEGWGTALAWFAHVSGRFAEPHRTELADLLYGRDGLALNIARYNIGGGNAPETASYLRLGADVPGFWRKPGERSGTDWNPDSEDAWNWSADAGQRWWLDAIKARVASRDLILEAFSNSPPYFMTRSGRVSGHVNALEDNLAPGLEIKFSKYLARVTAELERRHGIRFRTLSPINEPNTPYWFSTNTQEGAHWSPEAQSRMYIALAQVLRENGMRTEISGPDETNPQTLFVDWAGMSADAKAVIQQINVHSYEWIGKSGIRDIAETSGKRLWMSETDLSPANVREDINDMRPAIALAQQITTDINSMSPRAWVLWQAIENRSSSDPKNSSNWGLIKADYSNLERPEYQITKKFWAFANFTKFIRPGYRFLKSDNPDTLVAENPKTNEVAIVVVNPGIVSRMLNIRLPDAKRGELTCQTFITQAEDSLATSKPASCSARLTIHSRPMSVVTVVVTPNVLRRN</sequence>
<dbReference type="InterPro" id="IPR013780">
    <property type="entry name" value="Glyco_hydro_b"/>
</dbReference>
<keyword evidence="1" id="KW-0732">Signal</keyword>
<dbReference type="PANTHER" id="PTHR42767">
    <property type="entry name" value="ENDO-BETA-1,6-GALACTANASE"/>
    <property type="match status" value="1"/>
</dbReference>
<comment type="caution">
    <text evidence="3">The sequence shown here is derived from an EMBL/GenBank/DDBJ whole genome shotgun (WGS) entry which is preliminary data.</text>
</comment>
<dbReference type="InterPro" id="IPR017853">
    <property type="entry name" value="GH"/>
</dbReference>
<name>A0A845FVT2_9BURK</name>
<dbReference type="Gene3D" id="3.20.20.80">
    <property type="entry name" value="Glycosidases"/>
    <property type="match status" value="1"/>
</dbReference>
<dbReference type="Gene3D" id="2.60.40.1180">
    <property type="entry name" value="Golgi alpha-mannosidase II"/>
    <property type="match status" value="1"/>
</dbReference>
<dbReference type="InterPro" id="IPR039743">
    <property type="entry name" value="6GAL/EXGAL"/>
</dbReference>
<evidence type="ECO:0000256" key="1">
    <source>
        <dbReference type="SAM" id="SignalP"/>
    </source>
</evidence>
<dbReference type="AlphaFoldDB" id="A0A845FVT2"/>
<feature type="chain" id="PRO_5032904568" evidence="1">
    <location>
        <begin position="26"/>
        <end position="509"/>
    </location>
</feature>
<keyword evidence="3" id="KW-0378">Hydrolase</keyword>
<organism evidence="3 4">
    <name type="scientific">Duganella vulcania</name>
    <dbReference type="NCBI Taxonomy" id="2692166"/>
    <lineage>
        <taxon>Bacteria</taxon>
        <taxon>Pseudomonadati</taxon>
        <taxon>Pseudomonadota</taxon>
        <taxon>Betaproteobacteria</taxon>
        <taxon>Burkholderiales</taxon>
        <taxon>Oxalobacteraceae</taxon>
        <taxon>Telluria group</taxon>
        <taxon>Duganella</taxon>
    </lineage>
</organism>
<evidence type="ECO:0000313" key="4">
    <source>
        <dbReference type="Proteomes" id="UP000470302"/>
    </source>
</evidence>
<feature type="signal peptide" evidence="1">
    <location>
        <begin position="1"/>
        <end position="25"/>
    </location>
</feature>
<dbReference type="EMBL" id="WWCW01000010">
    <property type="protein sequence ID" value="MYM86603.1"/>
    <property type="molecule type" value="Genomic_DNA"/>
</dbReference>
<dbReference type="Proteomes" id="UP000470302">
    <property type="component" value="Unassembled WGS sequence"/>
</dbReference>
<dbReference type="InterPro" id="IPR039514">
    <property type="entry name" value="6GAL-like"/>
</dbReference>
<protein>
    <submittedName>
        <fullName evidence="3">Glycosyl hydrolase</fullName>
    </submittedName>
</protein>
<proteinExistence type="predicted"/>
<dbReference type="PANTHER" id="PTHR42767:SF1">
    <property type="entry name" value="ENDO-BETA-1,6-GALACTANASE-LIKE DOMAIN-CONTAINING PROTEIN"/>
    <property type="match status" value="1"/>
</dbReference>
<dbReference type="GO" id="GO:0004553">
    <property type="term" value="F:hydrolase activity, hydrolyzing O-glycosyl compounds"/>
    <property type="evidence" value="ECO:0007669"/>
    <property type="project" value="InterPro"/>
</dbReference>
<reference evidence="3 4" key="1">
    <citation type="submission" date="2020-01" db="EMBL/GenBank/DDBJ databases">
        <title>Novel species isolated from a subtropical stream in China.</title>
        <authorList>
            <person name="Lu H."/>
        </authorList>
    </citation>
    <scope>NUCLEOTIDE SEQUENCE [LARGE SCALE GENOMIC DNA]</scope>
    <source>
        <strain evidence="3 4">FT82W</strain>
    </source>
</reference>
<evidence type="ECO:0000313" key="3">
    <source>
        <dbReference type="EMBL" id="MYM86603.1"/>
    </source>
</evidence>